<feature type="transmembrane region" description="Helical" evidence="5">
    <location>
        <begin position="12"/>
        <end position="35"/>
    </location>
</feature>
<evidence type="ECO:0000256" key="2">
    <source>
        <dbReference type="ARBA" id="ARBA00022692"/>
    </source>
</evidence>
<dbReference type="EMBL" id="BMAT01010856">
    <property type="protein sequence ID" value="GFR61844.1"/>
    <property type="molecule type" value="Genomic_DNA"/>
</dbReference>
<keyword evidence="2 5" id="KW-0812">Transmembrane</keyword>
<dbReference type="GO" id="GO:0015179">
    <property type="term" value="F:L-amino acid transmembrane transporter activity"/>
    <property type="evidence" value="ECO:0007669"/>
    <property type="project" value="TreeGrafter"/>
</dbReference>
<comment type="caution">
    <text evidence="6">The sequence shown here is derived from an EMBL/GenBank/DDBJ whole genome shotgun (WGS) entry which is preliminary data.</text>
</comment>
<name>A0AAV4EM01_9GAST</name>
<protein>
    <submittedName>
        <fullName evidence="6">Y+L amino acid transporter 1</fullName>
    </submittedName>
</protein>
<dbReference type="GO" id="GO:0016020">
    <property type="term" value="C:membrane"/>
    <property type="evidence" value="ECO:0007669"/>
    <property type="project" value="UniProtKB-SubCell"/>
</dbReference>
<dbReference type="Proteomes" id="UP000762676">
    <property type="component" value="Unassembled WGS sequence"/>
</dbReference>
<keyword evidence="7" id="KW-1185">Reference proteome</keyword>
<evidence type="ECO:0000256" key="4">
    <source>
        <dbReference type="ARBA" id="ARBA00023136"/>
    </source>
</evidence>
<evidence type="ECO:0000313" key="7">
    <source>
        <dbReference type="Proteomes" id="UP000762676"/>
    </source>
</evidence>
<dbReference type="InterPro" id="IPR050598">
    <property type="entry name" value="AminoAcid_Transporter"/>
</dbReference>
<reference evidence="6 7" key="1">
    <citation type="journal article" date="2021" name="Elife">
        <title>Chloroplast acquisition without the gene transfer in kleptoplastic sea slugs, Plakobranchus ocellatus.</title>
        <authorList>
            <person name="Maeda T."/>
            <person name="Takahashi S."/>
            <person name="Yoshida T."/>
            <person name="Shimamura S."/>
            <person name="Takaki Y."/>
            <person name="Nagai Y."/>
            <person name="Toyoda A."/>
            <person name="Suzuki Y."/>
            <person name="Arimoto A."/>
            <person name="Ishii H."/>
            <person name="Satoh N."/>
            <person name="Nishiyama T."/>
            <person name="Hasebe M."/>
            <person name="Maruyama T."/>
            <person name="Minagawa J."/>
            <person name="Obokata J."/>
            <person name="Shigenobu S."/>
        </authorList>
    </citation>
    <scope>NUCLEOTIDE SEQUENCE [LARGE SCALE GENOMIC DNA]</scope>
</reference>
<dbReference type="Pfam" id="PF13520">
    <property type="entry name" value="AA_permease_2"/>
    <property type="match status" value="1"/>
</dbReference>
<evidence type="ECO:0000256" key="1">
    <source>
        <dbReference type="ARBA" id="ARBA00004141"/>
    </source>
</evidence>
<evidence type="ECO:0000256" key="3">
    <source>
        <dbReference type="ARBA" id="ARBA00022989"/>
    </source>
</evidence>
<comment type="subcellular location">
    <subcellularLocation>
        <location evidence="1">Membrane</location>
        <topology evidence="1">Multi-pass membrane protein</topology>
    </subcellularLocation>
</comment>
<feature type="transmembrane region" description="Helical" evidence="5">
    <location>
        <begin position="135"/>
        <end position="155"/>
    </location>
</feature>
<dbReference type="Gene3D" id="1.20.1740.10">
    <property type="entry name" value="Amino acid/polyamine transporter I"/>
    <property type="match status" value="1"/>
</dbReference>
<dbReference type="InterPro" id="IPR002293">
    <property type="entry name" value="AA/rel_permease1"/>
</dbReference>
<organism evidence="6 7">
    <name type="scientific">Elysia marginata</name>
    <dbReference type="NCBI Taxonomy" id="1093978"/>
    <lineage>
        <taxon>Eukaryota</taxon>
        <taxon>Metazoa</taxon>
        <taxon>Spiralia</taxon>
        <taxon>Lophotrochozoa</taxon>
        <taxon>Mollusca</taxon>
        <taxon>Gastropoda</taxon>
        <taxon>Heterobranchia</taxon>
        <taxon>Euthyneura</taxon>
        <taxon>Panpulmonata</taxon>
        <taxon>Sacoglossa</taxon>
        <taxon>Placobranchoidea</taxon>
        <taxon>Plakobranchidae</taxon>
        <taxon>Elysia</taxon>
    </lineage>
</organism>
<keyword evidence="4 5" id="KW-0472">Membrane</keyword>
<keyword evidence="3 5" id="KW-1133">Transmembrane helix</keyword>
<feature type="transmembrane region" description="Helical" evidence="5">
    <location>
        <begin position="95"/>
        <end position="115"/>
    </location>
</feature>
<proteinExistence type="predicted"/>
<evidence type="ECO:0000313" key="6">
    <source>
        <dbReference type="EMBL" id="GFR61844.1"/>
    </source>
</evidence>
<dbReference type="PANTHER" id="PTHR11785">
    <property type="entry name" value="AMINO ACID TRANSPORTER"/>
    <property type="match status" value="1"/>
</dbReference>
<accession>A0AAV4EM01</accession>
<gene>
    <name evidence="6" type="ORF">ElyMa_005441300</name>
</gene>
<sequence>MFVNCYSTKLANWMTILSTAFKVAALLVIVAGGLVKLAQGNTHVLSTGFEGSTWDISKISLALYDALWAYDGWINLNSVTEEIHKPSKNLPRANIAGVFLVMVVYLATNMAYFTAMTTTELLQADAVAVVWGDRVLQQASLLIPLAVMISAFGAVNANAFAGSR</sequence>
<dbReference type="AlphaFoldDB" id="A0AAV4EM01"/>
<evidence type="ECO:0000256" key="5">
    <source>
        <dbReference type="SAM" id="Phobius"/>
    </source>
</evidence>
<dbReference type="PANTHER" id="PTHR11785:SF512">
    <property type="entry name" value="SOBREMESA, ISOFORM B"/>
    <property type="match status" value="1"/>
</dbReference>